<organism evidence="1 2">
    <name type="scientific">Cellvibrio fibrivorans</name>
    <dbReference type="NCBI Taxonomy" id="126350"/>
    <lineage>
        <taxon>Bacteria</taxon>
        <taxon>Pseudomonadati</taxon>
        <taxon>Pseudomonadota</taxon>
        <taxon>Gammaproteobacteria</taxon>
        <taxon>Cellvibrionales</taxon>
        <taxon>Cellvibrionaceae</taxon>
        <taxon>Cellvibrio</taxon>
    </lineage>
</organism>
<keyword evidence="2" id="KW-1185">Reference proteome</keyword>
<sequence>MTNDVLQITLPKAGSLEPESTSRFYEQALRLALEKTRHASERIQFNYHMHDVRRERARLLVKNGTLDIIWSSSNKKRETELMPVKFNLIRGINEYRLLLIRADDQPRFEQVKNLADLQKFKIGSGTHWSDTGIYRFNGLPLVTAYSYEPMFRMLKVKRFDYMARSIQEVNYELEHYGKSGLTIEKNLAIHYPQPIYFFVNHDNRDLAERIQRGLEIARDDGSLDALFFSIPNFKQAWEQLQQLNRKVIELKAPE</sequence>
<dbReference type="Gene3D" id="3.40.190.10">
    <property type="entry name" value="Periplasmic binding protein-like II"/>
    <property type="match status" value="2"/>
</dbReference>
<gene>
    <name evidence="1" type="ORF">J2X05_001847</name>
</gene>
<dbReference type="SUPFAM" id="SSF53850">
    <property type="entry name" value="Periplasmic binding protein-like II"/>
    <property type="match status" value="1"/>
</dbReference>
<dbReference type="RefSeq" id="WP_310071555.1">
    <property type="nucleotide sequence ID" value="NZ_JAVDVX010000003.1"/>
</dbReference>
<comment type="caution">
    <text evidence="1">The sequence shown here is derived from an EMBL/GenBank/DDBJ whole genome shotgun (WGS) entry which is preliminary data.</text>
</comment>
<proteinExistence type="predicted"/>
<protein>
    <submittedName>
        <fullName evidence="1">ABC-type amino acid transport substrate-binding protein</fullName>
    </submittedName>
</protein>
<reference evidence="1 2" key="1">
    <citation type="submission" date="2023-07" db="EMBL/GenBank/DDBJ databases">
        <title>Sorghum-associated microbial communities from plants grown in Nebraska, USA.</title>
        <authorList>
            <person name="Schachtman D."/>
        </authorList>
    </citation>
    <scope>NUCLEOTIDE SEQUENCE [LARGE SCALE GENOMIC DNA]</scope>
    <source>
        <strain evidence="1 2">BE190</strain>
    </source>
</reference>
<name>A0ABU1UXF2_9GAMM</name>
<dbReference type="Proteomes" id="UP001253595">
    <property type="component" value="Unassembled WGS sequence"/>
</dbReference>
<evidence type="ECO:0000313" key="2">
    <source>
        <dbReference type="Proteomes" id="UP001253595"/>
    </source>
</evidence>
<evidence type="ECO:0000313" key="1">
    <source>
        <dbReference type="EMBL" id="MDR7089825.1"/>
    </source>
</evidence>
<accession>A0ABU1UXF2</accession>
<dbReference type="EMBL" id="JAVDVX010000003">
    <property type="protein sequence ID" value="MDR7089825.1"/>
    <property type="molecule type" value="Genomic_DNA"/>
</dbReference>